<evidence type="ECO:0000256" key="7">
    <source>
        <dbReference type="ARBA" id="ARBA00023054"/>
    </source>
</evidence>
<comment type="subcellular location">
    <subcellularLocation>
        <location evidence="1 11">Nucleus</location>
    </subcellularLocation>
</comment>
<dbReference type="FunFam" id="3.40.50.300:FF:000481">
    <property type="entry name" value="Structural maintenance of chromosomes 4"/>
    <property type="match status" value="1"/>
</dbReference>
<dbReference type="Gene3D" id="3.30.70.1620">
    <property type="match status" value="1"/>
</dbReference>
<accession>A0A914WWL4</accession>
<evidence type="ECO:0000256" key="9">
    <source>
        <dbReference type="ARBA" id="ARBA00023242"/>
    </source>
</evidence>
<protein>
    <recommendedName>
        <fullName evidence="11">Structural maintenance of chromosomes protein</fullName>
    </recommendedName>
</protein>
<dbReference type="GO" id="GO:0051301">
    <property type="term" value="P:cell division"/>
    <property type="evidence" value="ECO:0007669"/>
    <property type="project" value="UniProtKB-KW"/>
</dbReference>
<dbReference type="FunFam" id="3.40.50.300:FF:000585">
    <property type="entry name" value="Structural maintenance of chromosomes 4"/>
    <property type="match status" value="1"/>
</dbReference>
<evidence type="ECO:0000256" key="2">
    <source>
        <dbReference type="ARBA" id="ARBA00006005"/>
    </source>
</evidence>
<keyword evidence="15" id="KW-1185">Reference proteome</keyword>
<feature type="compositionally biased region" description="Acidic residues" evidence="13">
    <location>
        <begin position="24"/>
        <end position="36"/>
    </location>
</feature>
<dbReference type="GO" id="GO:0000796">
    <property type="term" value="C:condensin complex"/>
    <property type="evidence" value="ECO:0007669"/>
    <property type="project" value="TreeGrafter"/>
</dbReference>
<evidence type="ECO:0000256" key="13">
    <source>
        <dbReference type="SAM" id="MobiDB-lite"/>
    </source>
</evidence>
<dbReference type="Gene3D" id="3.40.50.300">
    <property type="entry name" value="P-loop containing nucleotide triphosphate hydrolases"/>
    <property type="match status" value="2"/>
</dbReference>
<dbReference type="InterPro" id="IPR024704">
    <property type="entry name" value="SMC"/>
</dbReference>
<feature type="compositionally biased region" description="Acidic residues" evidence="13">
    <location>
        <begin position="1182"/>
        <end position="1200"/>
    </location>
</feature>
<dbReference type="WBParaSite" id="PSAMB.scaffold5383size11831.g26527.t1">
    <property type="protein sequence ID" value="PSAMB.scaffold5383size11831.g26527.t1"/>
    <property type="gene ID" value="PSAMB.scaffold5383size11831.g26527"/>
</dbReference>
<keyword evidence="8" id="KW-0226">DNA condensation</keyword>
<dbReference type="InterPro" id="IPR010935">
    <property type="entry name" value="SMC_hinge"/>
</dbReference>
<evidence type="ECO:0000256" key="3">
    <source>
        <dbReference type="ARBA" id="ARBA00022618"/>
    </source>
</evidence>
<dbReference type="InterPro" id="IPR003395">
    <property type="entry name" value="RecF/RecN/SMC_N"/>
</dbReference>
<evidence type="ECO:0000256" key="6">
    <source>
        <dbReference type="ARBA" id="ARBA00022840"/>
    </source>
</evidence>
<evidence type="ECO:0000313" key="16">
    <source>
        <dbReference type="WBParaSite" id="PSAMB.scaffold5383size11831.g26527.t1"/>
    </source>
</evidence>
<evidence type="ECO:0000256" key="1">
    <source>
        <dbReference type="ARBA" id="ARBA00004123"/>
    </source>
</evidence>
<proteinExistence type="inferred from homology"/>
<evidence type="ECO:0000313" key="15">
    <source>
        <dbReference type="Proteomes" id="UP000887566"/>
    </source>
</evidence>
<feature type="compositionally biased region" description="Basic and acidic residues" evidence="13">
    <location>
        <begin position="1169"/>
        <end position="1181"/>
    </location>
</feature>
<evidence type="ECO:0000256" key="5">
    <source>
        <dbReference type="ARBA" id="ARBA00022776"/>
    </source>
</evidence>
<feature type="coiled-coil region" evidence="12">
    <location>
        <begin position="869"/>
        <end position="1124"/>
    </location>
</feature>
<evidence type="ECO:0000256" key="8">
    <source>
        <dbReference type="ARBA" id="ARBA00023067"/>
    </source>
</evidence>
<keyword evidence="4" id="KW-0547">Nucleotide-binding</keyword>
<name>A0A914WWL4_9BILA</name>
<dbReference type="Pfam" id="PF02463">
    <property type="entry name" value="SMC_N"/>
    <property type="match status" value="1"/>
</dbReference>
<dbReference type="GO" id="GO:0005524">
    <property type="term" value="F:ATP binding"/>
    <property type="evidence" value="ECO:0007669"/>
    <property type="project" value="UniProtKB-KW"/>
</dbReference>
<dbReference type="SUPFAM" id="SSF75553">
    <property type="entry name" value="Smc hinge domain"/>
    <property type="match status" value="1"/>
</dbReference>
<evidence type="ECO:0000256" key="4">
    <source>
        <dbReference type="ARBA" id="ARBA00022741"/>
    </source>
</evidence>
<feature type="domain" description="SMC hinge" evidence="14">
    <location>
        <begin position="699"/>
        <end position="815"/>
    </location>
</feature>
<dbReference type="PIRSF" id="PIRSF005719">
    <property type="entry name" value="SMC"/>
    <property type="match status" value="1"/>
</dbReference>
<reference evidence="16" key="1">
    <citation type="submission" date="2022-11" db="UniProtKB">
        <authorList>
            <consortium name="WormBaseParasite"/>
        </authorList>
    </citation>
    <scope>IDENTIFICATION</scope>
</reference>
<dbReference type="GO" id="GO:0007076">
    <property type="term" value="P:mitotic chromosome condensation"/>
    <property type="evidence" value="ECO:0007669"/>
    <property type="project" value="TreeGrafter"/>
</dbReference>
<evidence type="ECO:0000256" key="12">
    <source>
        <dbReference type="SAM" id="Coils"/>
    </source>
</evidence>
<dbReference type="SMART" id="SM00968">
    <property type="entry name" value="SMC_hinge"/>
    <property type="match status" value="1"/>
</dbReference>
<dbReference type="Proteomes" id="UP000887566">
    <property type="component" value="Unplaced"/>
</dbReference>
<feature type="region of interest" description="Disordered" evidence="13">
    <location>
        <begin position="1"/>
        <end position="111"/>
    </location>
</feature>
<evidence type="ECO:0000259" key="14">
    <source>
        <dbReference type="SMART" id="SM00968"/>
    </source>
</evidence>
<dbReference type="SUPFAM" id="SSF52540">
    <property type="entry name" value="P-loop containing nucleoside triphosphate hydrolases"/>
    <property type="match status" value="1"/>
</dbReference>
<feature type="region of interest" description="Disordered" evidence="13">
    <location>
        <begin position="1151"/>
        <end position="1205"/>
    </location>
</feature>
<feature type="coiled-coil region" evidence="12">
    <location>
        <begin position="1244"/>
        <end position="1281"/>
    </location>
</feature>
<sequence length="1419" mass="159565">MVRRKARASPPTVPTRKRRTSSAGDDDEFEFDDDDSNQNAPAATTDDRRSKATSSQRAAGRSSRRREGQLEADADDDDAPMSSTSPVAERAEGAERPASAQENQQGSSKEEFADALRDLADQQNQNDSMMSDEGAPPAEGDAPIDLLSMKIPEKPEPIMRQDGSGQRLMITNITVDNFKSYYGRQILGPFHQNFTAIVGPNGSGKSNVIDSLVFVFGFRANRIRTKKLSGLIHSSAGHENLSSCTVEVHFQKIIDKPDGSYEVIPNTAFVVSRSAFRSGSSEYRFNGKVKDFKEIAALLAGVGIDLVHNRFLILQGEVEQIALMKPKAEKEGDEGMLEYLEDIIGSSRLKAPIEKLHAHIEVLQEERSTQLARVKSAEKEKNDLEGPMKEVLSYLETENAIARLNNKLNQKEKQNASEQLKKVEVLMEEKATLIEKCEEDLVEVKKSQEARKEAIKALEKEHQACLAEEEKAKAAFRELEQRDTKVRADMKRLKEKAAQLEVDIKKESKKLPELREKPERAMKEKLRLEEAIADADAAIKENQAHVDENLEALADATAEPQQRKKKHEEALAGLVERENKSSSDLTIAQDEMQMLVNEEEKEQRKAKEIKDQLEDSEQKLEDSKTRLTAAKKRLTQVEEEVTTTEDEVKKLKTEEETLATSVHDKRVKFNEARSSHDQSQSRNNIVRALMEQKRLGKLPGVYGRLGDLGAIDATYDVAISTTCGQLDNIVVDTIDTAQQCIEFIKRENLGRTTLIALDKQQHLVAKMKQAIRTPEDVPRLFDLIQVKDPDVLPAFYYALRDTLVVENISRATKISMPAGSDQRWRVVTLKGEVVDVSGTMTGGGQSQSRGRIGQRVAVDTAGNDKEREMAALGATLQQDEARLTELRQKKNDAQTKLARLTTEINGLRSTVEQLTRDVKSTEQKIGLLKSRLAEQTEKAKATVTDKDMLKRSRANVEVLEKERDEAAAAANAVRAKVAEVQAEIQAISDKLVGIFQKALDAARRTKANAEKEIAKELAAASNSKRLLDKAEKRIADLESDLQESQTAYEEAREEFKGLENEAGPVLDQQHNAQQQTVDAKCALDEARAKRTDIDDREQQLDKQLAEQRKELATIEQTKKSYLKHIETYNHKLSKLTLHNLQALLPLRQDKQADQSMEDSMMSGGEGEEGEGKVKKEKAKEQAEEEEEEEQEQQELMEDERESAGELRVYSPEEMAAWDQERLIYRLTVLENRKSSIKTPNVSIVSDYKRKLEKYQKLVNELDAISSRRDKHRQLHDKLKKQRMNEFMEGFSMIGLALKEMYQMITLGGDASLDLVDSLDPFSEGVAFSVRPPKKSWKQITNLSGGEKTLSSLALVFALHSYKPTPLYVMDEIDAALDFRNVSIIAHYIKDRTKNAQFIIISLRNNMFELGNRLVGIYKT</sequence>
<evidence type="ECO:0000256" key="10">
    <source>
        <dbReference type="ARBA" id="ARBA00023306"/>
    </source>
</evidence>
<dbReference type="Gene3D" id="1.20.1060.20">
    <property type="match status" value="1"/>
</dbReference>
<feature type="coiled-coil region" evidence="12">
    <location>
        <begin position="585"/>
        <end position="654"/>
    </location>
</feature>
<feature type="coiled-coil region" evidence="12">
    <location>
        <begin position="360"/>
        <end position="548"/>
    </location>
</feature>
<keyword evidence="5" id="KW-0498">Mitosis</keyword>
<dbReference type="InterPro" id="IPR027417">
    <property type="entry name" value="P-loop_NTPase"/>
</dbReference>
<dbReference type="PANTHER" id="PTHR18937">
    <property type="entry name" value="STRUCTURAL MAINTENANCE OF CHROMOSOMES SMC FAMILY MEMBER"/>
    <property type="match status" value="1"/>
</dbReference>
<evidence type="ECO:0000256" key="11">
    <source>
        <dbReference type="PIRNR" id="PIRNR005719"/>
    </source>
</evidence>
<keyword evidence="3" id="KW-0132">Cell division</keyword>
<dbReference type="GO" id="GO:0005634">
    <property type="term" value="C:nucleus"/>
    <property type="evidence" value="ECO:0007669"/>
    <property type="project" value="UniProtKB-SubCell"/>
</dbReference>
<dbReference type="PANTHER" id="PTHR18937:SF172">
    <property type="entry name" value="STRUCTURAL MAINTENANCE OF CHROMOSOMES PROTEIN"/>
    <property type="match status" value="1"/>
</dbReference>
<keyword evidence="9 11" id="KW-0539">Nucleus</keyword>
<keyword evidence="7 12" id="KW-0175">Coiled coil</keyword>
<feature type="compositionally biased region" description="Acidic residues" evidence="13">
    <location>
        <begin position="70"/>
        <end position="79"/>
    </location>
</feature>
<comment type="similarity">
    <text evidence="2">Belongs to the SMC family. SMC4 subfamily.</text>
</comment>
<dbReference type="Pfam" id="PF06470">
    <property type="entry name" value="SMC_hinge"/>
    <property type="match status" value="1"/>
</dbReference>
<keyword evidence="6" id="KW-0067">ATP-binding</keyword>
<keyword evidence="10" id="KW-0131">Cell cycle</keyword>
<dbReference type="InterPro" id="IPR036277">
    <property type="entry name" value="SMC_hinge_sf"/>
</dbReference>
<organism evidence="15 16">
    <name type="scientific">Plectus sambesii</name>
    <dbReference type="NCBI Taxonomy" id="2011161"/>
    <lineage>
        <taxon>Eukaryota</taxon>
        <taxon>Metazoa</taxon>
        <taxon>Ecdysozoa</taxon>
        <taxon>Nematoda</taxon>
        <taxon>Chromadorea</taxon>
        <taxon>Plectida</taxon>
        <taxon>Plectina</taxon>
        <taxon>Plectoidea</taxon>
        <taxon>Plectidae</taxon>
        <taxon>Plectus</taxon>
    </lineage>
</organism>